<evidence type="ECO:0008006" key="4">
    <source>
        <dbReference type="Google" id="ProtNLM"/>
    </source>
</evidence>
<dbReference type="EMBL" id="CP063767">
    <property type="protein sequence ID" value="QOY60134.1"/>
    <property type="molecule type" value="Genomic_DNA"/>
</dbReference>
<dbReference type="KEGG" id="tio:INP52_06860"/>
<dbReference type="AlphaFoldDB" id="A0A7S7M7H7"/>
<feature type="compositionally biased region" description="Acidic residues" evidence="1">
    <location>
        <begin position="1"/>
        <end position="14"/>
    </location>
</feature>
<protein>
    <recommendedName>
        <fullName evidence="4">Glutathionylspermidine synthase</fullName>
    </recommendedName>
</protein>
<evidence type="ECO:0000313" key="3">
    <source>
        <dbReference type="Proteomes" id="UP000593735"/>
    </source>
</evidence>
<reference evidence="2 3" key="1">
    <citation type="submission" date="2020-10" db="EMBL/GenBank/DDBJ databases">
        <title>Olsenella immobilis sp.nov., isolated from the mud in a fermentation cellar used for the production of Chinese strong-flavoured liquor.</title>
        <authorList>
            <person name="Lu L."/>
        </authorList>
    </citation>
    <scope>NUCLEOTIDE SEQUENCE [LARGE SCALE GENOMIC DNA]</scope>
    <source>
        <strain evidence="2 3">LZLJ-2</strain>
    </source>
</reference>
<dbReference type="Proteomes" id="UP000593735">
    <property type="component" value="Chromosome"/>
</dbReference>
<keyword evidence="3" id="KW-1185">Reference proteome</keyword>
<dbReference type="SUPFAM" id="SSF56059">
    <property type="entry name" value="Glutathione synthetase ATP-binding domain-like"/>
    <property type="match status" value="1"/>
</dbReference>
<organism evidence="2 3">
    <name type="scientific">Thermophilibacter immobilis</name>
    <dbReference type="NCBI Taxonomy" id="2779519"/>
    <lineage>
        <taxon>Bacteria</taxon>
        <taxon>Bacillati</taxon>
        <taxon>Actinomycetota</taxon>
        <taxon>Coriobacteriia</taxon>
        <taxon>Coriobacteriales</taxon>
        <taxon>Atopobiaceae</taxon>
        <taxon>Thermophilibacter</taxon>
    </lineage>
</organism>
<accession>A0A7S7M7H7</accession>
<gene>
    <name evidence="2" type="ORF">INP52_06860</name>
</gene>
<feature type="region of interest" description="Disordered" evidence="1">
    <location>
        <begin position="1"/>
        <end position="21"/>
    </location>
</feature>
<sequence>MTENDVEDDEENDAGSDMRLGSRALEDEFNQIVRARDGDASGRARGDSYLAGTHALYHGDPTPWALTPKVFDAPTVELLRDAAETMGAIMDKLTRAFHTSPTIRAQFALDAGLEQLCLLDMGYEQQIPLARVDVFLNEETGAYQFCELNTDGSAGMVVSDEIAHAIRLSPSFAQFEAAHPGLWSPDICGSWVDALLETYRGWSGASAADKPLDLAIVDFAESIDEEDVRHFVELLRARGVNARFADVRDLRVEEALPGQARLADAAGPLDCVWRRAVTGELWGKSCAGRDALVRAVGENLACVIGGFRTWPCATKTVFAVLWSDAAAEVFTPDELRFVHEHVPYTEVLTPRSDLARFSDKDAWIVKPAGGYNSVGVLAGLDATPEEWHRELAVTAREGGVVQRYAEQYRTACLRGTLVDGPHRGKPDMSDELGFAEASNMEGLYLFNGRFSGVYARCGFAHTIGEWTSRLNMGCFYEGAPRDSRADEERGATY</sequence>
<evidence type="ECO:0000313" key="2">
    <source>
        <dbReference type="EMBL" id="QOY60134.1"/>
    </source>
</evidence>
<proteinExistence type="predicted"/>
<evidence type="ECO:0000256" key="1">
    <source>
        <dbReference type="SAM" id="MobiDB-lite"/>
    </source>
</evidence>
<dbReference type="RefSeq" id="WP_194370268.1">
    <property type="nucleotide sequence ID" value="NZ_CP063767.1"/>
</dbReference>
<name>A0A7S7M7H7_9ACTN</name>